<evidence type="ECO:0000313" key="3">
    <source>
        <dbReference type="Proteomes" id="UP000216885"/>
    </source>
</evidence>
<dbReference type="Pfam" id="PF12802">
    <property type="entry name" value="MarR_2"/>
    <property type="match status" value="1"/>
</dbReference>
<evidence type="ECO:0000259" key="1">
    <source>
        <dbReference type="PROSITE" id="PS50995"/>
    </source>
</evidence>
<dbReference type="InterPro" id="IPR000835">
    <property type="entry name" value="HTH_MarR-typ"/>
</dbReference>
<evidence type="ECO:0000313" key="2">
    <source>
        <dbReference type="EMBL" id="OZI59109.1"/>
    </source>
</evidence>
<dbReference type="GO" id="GO:0006950">
    <property type="term" value="P:response to stress"/>
    <property type="evidence" value="ECO:0007669"/>
    <property type="project" value="TreeGrafter"/>
</dbReference>
<protein>
    <submittedName>
        <fullName evidence="2">MarR family transcriptional regulator</fullName>
    </submittedName>
</protein>
<dbReference type="PANTHER" id="PTHR33164">
    <property type="entry name" value="TRANSCRIPTIONAL REGULATOR, MARR FAMILY"/>
    <property type="match status" value="1"/>
</dbReference>
<dbReference type="GO" id="GO:0003700">
    <property type="term" value="F:DNA-binding transcription factor activity"/>
    <property type="evidence" value="ECO:0007669"/>
    <property type="project" value="InterPro"/>
</dbReference>
<feature type="domain" description="HTH marR-type" evidence="1">
    <location>
        <begin position="1"/>
        <end position="151"/>
    </location>
</feature>
<dbReference type="EMBL" id="NEVQ01000008">
    <property type="protein sequence ID" value="OZI59109.1"/>
    <property type="molecule type" value="Genomic_DNA"/>
</dbReference>
<dbReference type="InterPro" id="IPR036390">
    <property type="entry name" value="WH_DNA-bd_sf"/>
</dbReference>
<sequence>MRTIVSAMDTLASHAFEQRTTLQSSDFAMLADFRYELRRFALFSESEAQAHGLAPQQHQALLAIKGLAVAPTVTELSQRLCVKSHTAAELVNRLAHMGMITRQTDPRDGRRALLHLTPLAERTLESLSAVHQEQLQNIRPLLLGLLEKFSQ</sequence>
<organism evidence="2 3">
    <name type="scientific">Bordetella genomosp. 4</name>
    <dbReference type="NCBI Taxonomy" id="463044"/>
    <lineage>
        <taxon>Bacteria</taxon>
        <taxon>Pseudomonadati</taxon>
        <taxon>Pseudomonadota</taxon>
        <taxon>Betaproteobacteria</taxon>
        <taxon>Burkholderiales</taxon>
        <taxon>Alcaligenaceae</taxon>
        <taxon>Bordetella</taxon>
    </lineage>
</organism>
<reference evidence="2 3" key="1">
    <citation type="submission" date="2017-05" db="EMBL/GenBank/DDBJ databases">
        <title>Complete and WGS of Bordetella genogroups.</title>
        <authorList>
            <person name="Spilker T."/>
            <person name="LiPuma J."/>
        </authorList>
    </citation>
    <scope>NUCLEOTIDE SEQUENCE [LARGE SCALE GENOMIC DNA]</scope>
    <source>
        <strain evidence="2 3">AU9919</strain>
    </source>
</reference>
<dbReference type="PROSITE" id="PS50995">
    <property type="entry name" value="HTH_MARR_2"/>
    <property type="match status" value="1"/>
</dbReference>
<dbReference type="InterPro" id="IPR036388">
    <property type="entry name" value="WH-like_DNA-bd_sf"/>
</dbReference>
<dbReference type="RefSeq" id="WP_306431362.1">
    <property type="nucleotide sequence ID" value="NZ_NEVO01000004.1"/>
</dbReference>
<dbReference type="SMART" id="SM00347">
    <property type="entry name" value="HTH_MARR"/>
    <property type="match status" value="1"/>
</dbReference>
<dbReference type="Gene3D" id="1.10.10.10">
    <property type="entry name" value="Winged helix-like DNA-binding domain superfamily/Winged helix DNA-binding domain"/>
    <property type="match status" value="1"/>
</dbReference>
<name>A0A261UB27_9BORD</name>
<keyword evidence="3" id="KW-1185">Reference proteome</keyword>
<gene>
    <name evidence="2" type="ORF">CAL20_05615</name>
</gene>
<proteinExistence type="predicted"/>
<dbReference type="InterPro" id="IPR039422">
    <property type="entry name" value="MarR/SlyA-like"/>
</dbReference>
<dbReference type="PANTHER" id="PTHR33164:SF43">
    <property type="entry name" value="HTH-TYPE TRANSCRIPTIONAL REPRESSOR YETL"/>
    <property type="match status" value="1"/>
</dbReference>
<dbReference type="SUPFAM" id="SSF46785">
    <property type="entry name" value="Winged helix' DNA-binding domain"/>
    <property type="match status" value="1"/>
</dbReference>
<dbReference type="AlphaFoldDB" id="A0A261UB27"/>
<comment type="caution">
    <text evidence="2">The sequence shown here is derived from an EMBL/GenBank/DDBJ whole genome shotgun (WGS) entry which is preliminary data.</text>
</comment>
<dbReference type="Proteomes" id="UP000216885">
    <property type="component" value="Unassembled WGS sequence"/>
</dbReference>
<accession>A0A261UB27</accession>